<dbReference type="GO" id="GO:0005789">
    <property type="term" value="C:endoplasmic reticulum membrane"/>
    <property type="evidence" value="ECO:0007669"/>
    <property type="project" value="TreeGrafter"/>
</dbReference>
<comment type="subcellular location">
    <subcellularLocation>
        <location evidence="1">Membrane</location>
        <topology evidence="1">Multi-pass membrane protein</topology>
    </subcellularLocation>
</comment>
<keyword evidence="5 9" id="KW-1133">Transmembrane helix</keyword>
<feature type="transmembrane region" description="Helical" evidence="9">
    <location>
        <begin position="42"/>
        <end position="61"/>
    </location>
</feature>
<feature type="binding site" evidence="7">
    <location>
        <position position="27"/>
    </location>
    <ligand>
        <name>Ca(2+)</name>
        <dbReference type="ChEBI" id="CHEBI:29108"/>
    </ligand>
</feature>
<evidence type="ECO:0000256" key="1">
    <source>
        <dbReference type="ARBA" id="ARBA00004141"/>
    </source>
</evidence>
<dbReference type="PANTHER" id="PTHR46187">
    <property type="entry name" value="ALKALINE CERAMIDASE 3"/>
    <property type="match status" value="1"/>
</dbReference>
<feature type="transmembrane region" description="Helical" evidence="9">
    <location>
        <begin position="194"/>
        <end position="211"/>
    </location>
</feature>
<feature type="transmembrane region" description="Helical" evidence="9">
    <location>
        <begin position="102"/>
        <end position="120"/>
    </location>
</feature>
<feature type="binding site" evidence="7">
    <location>
        <position position="41"/>
    </location>
    <ligand>
        <name>Ca(2+)</name>
        <dbReference type="ChEBI" id="CHEBI:29108"/>
    </ligand>
</feature>
<dbReference type="Proteomes" id="UP001210925">
    <property type="component" value="Unassembled WGS sequence"/>
</dbReference>
<protein>
    <submittedName>
        <fullName evidence="10">Alkaline ceramidase 3</fullName>
    </submittedName>
</protein>
<sequence length="291" mass="33815">MVFHNLVRNLTTVHTPYWDYPPTASVDWCEVNYEYTPYLAEFFNSLSSLALAFAGIFGILLHPWAETRFKTAFGATIAVGLGSVAFHGTLSKFTQAADEIPMLYSALAFAYITLVQKYNFKHSTRTFLAIALVSHAALTTYLVTAFEGKWQFILFHISFGTAQIFAVYQMFTIYRTHKVAFRDTECTRIFENGFKFYGFAFVWWIIDFTGCDYVNPFYSKAILPFNPQFHAWWHVFISIGLYNMGLFGLYDRMNQRLSGKEPKLKYFLNFVPYIVLQDIKIEKINYNTFEQ</sequence>
<organism evidence="10 11">
    <name type="scientific">Boothiomyces macroporosus</name>
    <dbReference type="NCBI Taxonomy" id="261099"/>
    <lineage>
        <taxon>Eukaryota</taxon>
        <taxon>Fungi</taxon>
        <taxon>Fungi incertae sedis</taxon>
        <taxon>Chytridiomycota</taxon>
        <taxon>Chytridiomycota incertae sedis</taxon>
        <taxon>Chytridiomycetes</taxon>
        <taxon>Rhizophydiales</taxon>
        <taxon>Terramycetaceae</taxon>
        <taxon>Boothiomyces</taxon>
    </lineage>
</organism>
<feature type="binding site" evidence="8">
    <location>
        <position position="87"/>
    </location>
    <ligand>
        <name>Zn(2+)</name>
        <dbReference type="ChEBI" id="CHEBI:29105"/>
        <note>catalytic</note>
    </ligand>
</feature>
<evidence type="ECO:0000313" key="11">
    <source>
        <dbReference type="Proteomes" id="UP001210925"/>
    </source>
</evidence>
<comment type="cofactor">
    <cofactor evidence="8">
        <name>Zn(2+)</name>
        <dbReference type="ChEBI" id="CHEBI:29105"/>
    </cofactor>
</comment>
<evidence type="ECO:0000256" key="7">
    <source>
        <dbReference type="PIRSR" id="PIRSR608901-1"/>
    </source>
</evidence>
<accession>A0AAD5Y444</accession>
<keyword evidence="4" id="KW-0378">Hydrolase</keyword>
<evidence type="ECO:0000256" key="9">
    <source>
        <dbReference type="SAM" id="Phobius"/>
    </source>
</evidence>
<keyword evidence="8" id="KW-0862">Zinc</keyword>
<keyword evidence="7" id="KW-0479">Metal-binding</keyword>
<feature type="transmembrane region" description="Helical" evidence="9">
    <location>
        <begin position="73"/>
        <end position="90"/>
    </location>
</feature>
<keyword evidence="6 9" id="KW-0472">Membrane</keyword>
<keyword evidence="7" id="KW-0106">Calcium</keyword>
<comment type="caution">
    <text evidence="10">The sequence shown here is derived from an EMBL/GenBank/DDBJ whole genome shotgun (WGS) entry which is preliminary data.</text>
</comment>
<feature type="binding site" evidence="8">
    <location>
        <position position="234"/>
    </location>
    <ligand>
        <name>Zn(2+)</name>
        <dbReference type="ChEBI" id="CHEBI:29105"/>
        <note>catalytic</note>
    </ligand>
</feature>
<dbReference type="Pfam" id="PF05875">
    <property type="entry name" value="Ceramidase"/>
    <property type="match status" value="1"/>
</dbReference>
<feature type="binding site" evidence="7">
    <location>
        <position position="28"/>
    </location>
    <ligand>
        <name>Ca(2+)</name>
        <dbReference type="ChEBI" id="CHEBI:29108"/>
    </ligand>
</feature>
<comment type="similarity">
    <text evidence="2">Belongs to the alkaline ceramidase family.</text>
</comment>
<proteinExistence type="inferred from homology"/>
<dbReference type="GO" id="GO:0046872">
    <property type="term" value="F:metal ion binding"/>
    <property type="evidence" value="ECO:0007669"/>
    <property type="project" value="UniProtKB-KW"/>
</dbReference>
<dbReference type="AlphaFoldDB" id="A0AAD5Y444"/>
<gene>
    <name evidence="10" type="primary">ACER3_2</name>
    <name evidence="10" type="ORF">HK103_004321</name>
</gene>
<evidence type="ECO:0000256" key="4">
    <source>
        <dbReference type="ARBA" id="ARBA00022801"/>
    </source>
</evidence>
<keyword evidence="11" id="KW-1185">Reference proteome</keyword>
<evidence type="ECO:0000256" key="3">
    <source>
        <dbReference type="ARBA" id="ARBA00022692"/>
    </source>
</evidence>
<reference evidence="10" key="1">
    <citation type="submission" date="2020-05" db="EMBL/GenBank/DDBJ databases">
        <title>Phylogenomic resolution of chytrid fungi.</title>
        <authorList>
            <person name="Stajich J.E."/>
            <person name="Amses K."/>
            <person name="Simmons R."/>
            <person name="Seto K."/>
            <person name="Myers J."/>
            <person name="Bonds A."/>
            <person name="Quandt C.A."/>
            <person name="Barry K."/>
            <person name="Liu P."/>
            <person name="Grigoriev I."/>
            <person name="Longcore J.E."/>
            <person name="James T.Y."/>
        </authorList>
    </citation>
    <scope>NUCLEOTIDE SEQUENCE</scope>
    <source>
        <strain evidence="10">PLAUS21</strain>
    </source>
</reference>
<evidence type="ECO:0000313" key="10">
    <source>
        <dbReference type="EMBL" id="KAJ3257694.1"/>
    </source>
</evidence>
<feature type="transmembrane region" description="Helical" evidence="9">
    <location>
        <begin position="231"/>
        <end position="250"/>
    </location>
</feature>
<feature type="transmembrane region" description="Helical" evidence="9">
    <location>
        <begin position="152"/>
        <end position="174"/>
    </location>
</feature>
<feature type="transmembrane region" description="Helical" evidence="9">
    <location>
        <begin position="127"/>
        <end position="146"/>
    </location>
</feature>
<evidence type="ECO:0000256" key="2">
    <source>
        <dbReference type="ARBA" id="ARBA00009780"/>
    </source>
</evidence>
<feature type="binding site" evidence="8">
    <location>
        <position position="230"/>
    </location>
    <ligand>
        <name>Zn(2+)</name>
        <dbReference type="ChEBI" id="CHEBI:29105"/>
        <note>catalytic</note>
    </ligand>
</feature>
<dbReference type="GO" id="GO:0046514">
    <property type="term" value="P:ceramide catabolic process"/>
    <property type="evidence" value="ECO:0007669"/>
    <property type="project" value="TreeGrafter"/>
</dbReference>
<dbReference type="GO" id="GO:0016811">
    <property type="term" value="F:hydrolase activity, acting on carbon-nitrogen (but not peptide) bonds, in linear amides"/>
    <property type="evidence" value="ECO:0007669"/>
    <property type="project" value="InterPro"/>
</dbReference>
<dbReference type="PANTHER" id="PTHR46187:SF3">
    <property type="entry name" value="ALKALINE CERAMIDASE 3"/>
    <property type="match status" value="1"/>
</dbReference>
<evidence type="ECO:0000256" key="8">
    <source>
        <dbReference type="PIRSR" id="PIRSR608901-2"/>
    </source>
</evidence>
<feature type="binding site" evidence="7">
    <location>
        <position position="30"/>
    </location>
    <ligand>
        <name>Ca(2+)</name>
        <dbReference type="ChEBI" id="CHEBI:29108"/>
    </ligand>
</feature>
<name>A0AAD5Y444_9FUNG</name>
<dbReference type="GO" id="GO:0046513">
    <property type="term" value="P:ceramide biosynthetic process"/>
    <property type="evidence" value="ECO:0007669"/>
    <property type="project" value="TreeGrafter"/>
</dbReference>
<dbReference type="EMBL" id="JADGKB010000035">
    <property type="protein sequence ID" value="KAJ3257694.1"/>
    <property type="molecule type" value="Genomic_DNA"/>
</dbReference>
<feature type="binding site" evidence="7">
    <location>
        <position position="32"/>
    </location>
    <ligand>
        <name>Ca(2+)</name>
        <dbReference type="ChEBI" id="CHEBI:29108"/>
    </ligand>
</feature>
<keyword evidence="3 9" id="KW-0812">Transmembrane</keyword>
<dbReference type="InterPro" id="IPR008901">
    <property type="entry name" value="ACER"/>
</dbReference>
<evidence type="ECO:0000256" key="6">
    <source>
        <dbReference type="ARBA" id="ARBA00023136"/>
    </source>
</evidence>
<evidence type="ECO:0000256" key="5">
    <source>
        <dbReference type="ARBA" id="ARBA00022989"/>
    </source>
</evidence>